<proteinExistence type="predicted"/>
<reference evidence="9" key="3">
    <citation type="submission" date="2019-09" db="EMBL/GenBank/DDBJ databases">
        <authorList>
            <person name="Gao Z."/>
        </authorList>
    </citation>
    <scope>NUCLEOTIDE SEQUENCE</scope>
    <source>
        <tissue evidence="9">Leaves</tissue>
    </source>
</reference>
<keyword evidence="2 4" id="KW-0863">Zinc-finger</keyword>
<reference evidence="9 10" key="2">
    <citation type="journal article" date="2019" name="Plant Biotechnol. J.">
        <title>The red bayberry genome and genetic basis of sex determination.</title>
        <authorList>
            <person name="Jia H.M."/>
            <person name="Jia H.J."/>
            <person name="Cai Q.L."/>
            <person name="Wang Y."/>
            <person name="Zhao H.B."/>
            <person name="Yang W.F."/>
            <person name="Wang G.Y."/>
            <person name="Li Y.H."/>
            <person name="Zhan D.L."/>
            <person name="Shen Y.T."/>
            <person name="Niu Q.F."/>
            <person name="Chang L."/>
            <person name="Qiu J."/>
            <person name="Zhao L."/>
            <person name="Xie H.B."/>
            <person name="Fu W.Y."/>
            <person name="Jin J."/>
            <person name="Li X.W."/>
            <person name="Jiao Y."/>
            <person name="Zhou C.C."/>
            <person name="Tu T."/>
            <person name="Chai C.Y."/>
            <person name="Gao J.L."/>
            <person name="Fan L.J."/>
            <person name="van de Weg E."/>
            <person name="Wang J.Y."/>
            <person name="Gao Z.S."/>
        </authorList>
    </citation>
    <scope>NUCLEOTIDE SEQUENCE [LARGE SCALE GENOMIC DNA]</scope>
    <source>
        <tissue evidence="9">Leaves</tissue>
    </source>
</reference>
<evidence type="ECO:0000256" key="2">
    <source>
        <dbReference type="ARBA" id="ARBA00022771"/>
    </source>
</evidence>
<evidence type="ECO:0000256" key="1">
    <source>
        <dbReference type="ARBA" id="ARBA00022723"/>
    </source>
</evidence>
<dbReference type="Proteomes" id="UP000516437">
    <property type="component" value="Chromosome 3"/>
</dbReference>
<evidence type="ECO:0000313" key="10">
    <source>
        <dbReference type="Proteomes" id="UP000516437"/>
    </source>
</evidence>
<dbReference type="EMBL" id="RXIC02000021">
    <property type="protein sequence ID" value="KAB1218866.1"/>
    <property type="molecule type" value="Genomic_DNA"/>
</dbReference>
<dbReference type="PROSITE" id="PS51999">
    <property type="entry name" value="ZF_GRF"/>
    <property type="match status" value="1"/>
</dbReference>
<dbReference type="OrthoDB" id="1828118at2759"/>
<dbReference type="GO" id="GO:0008270">
    <property type="term" value="F:zinc ion binding"/>
    <property type="evidence" value="ECO:0007669"/>
    <property type="project" value="UniProtKB-KW"/>
</dbReference>
<evidence type="ECO:0000256" key="3">
    <source>
        <dbReference type="ARBA" id="ARBA00022833"/>
    </source>
</evidence>
<feature type="region of interest" description="Disordered" evidence="5">
    <location>
        <begin position="1"/>
        <end position="21"/>
    </location>
</feature>
<reference evidence="9" key="1">
    <citation type="submission" date="2018-07" db="EMBL/GenBank/DDBJ databases">
        <authorList>
            <person name="Gao Z.-S."/>
            <person name="Jia H.-M."/>
            <person name="Jia H.-J."/>
            <person name="Cai Q.-L."/>
            <person name="Wang Y."/>
            <person name="Zhao H.-B."/>
        </authorList>
    </citation>
    <scope>NUCLEOTIDE SEQUENCE</scope>
    <source>
        <tissue evidence="9">Leaves</tissue>
    </source>
</reference>
<evidence type="ECO:0000313" key="7">
    <source>
        <dbReference type="EMBL" id="KAB1212735.1"/>
    </source>
</evidence>
<dbReference type="EMBL" id="RXIC02000021">
    <property type="protein sequence ID" value="KAB1218899.1"/>
    <property type="molecule type" value="Genomic_DNA"/>
</dbReference>
<dbReference type="Proteomes" id="UP000516437">
    <property type="component" value="Chromosome 5"/>
</dbReference>
<sequence length="108" mass="12113">MSRRVASSFSTGNGSHGGVASAELEVDGDSCLCFYELKARMMTSKTRGNPGRRFFDCSQYSNSSLRHLACNFFEWIDPPHFACGEVVIVSMVRKMKITEEELYKSKAK</sequence>
<evidence type="ECO:0000256" key="5">
    <source>
        <dbReference type="SAM" id="MobiDB-lite"/>
    </source>
</evidence>
<gene>
    <name evidence="9" type="ORF">CJ030_MR3G018224</name>
    <name evidence="8" type="ORF">CJ030_MR3G018257</name>
    <name evidence="7" type="ORF">CJ030_MR5G009777</name>
</gene>
<feature type="compositionally biased region" description="Polar residues" evidence="5">
    <location>
        <begin position="1"/>
        <end position="13"/>
    </location>
</feature>
<dbReference type="InterPro" id="IPR010666">
    <property type="entry name" value="Znf_GRF"/>
</dbReference>
<evidence type="ECO:0000313" key="8">
    <source>
        <dbReference type="EMBL" id="KAB1218866.1"/>
    </source>
</evidence>
<keyword evidence="1" id="KW-0479">Metal-binding</keyword>
<name>A0A6A1W0X6_9ROSI</name>
<feature type="domain" description="GRF-type" evidence="6">
    <location>
        <begin position="31"/>
        <end position="79"/>
    </location>
</feature>
<organism evidence="9 10">
    <name type="scientific">Morella rubra</name>
    <name type="common">Chinese bayberry</name>
    <dbReference type="NCBI Taxonomy" id="262757"/>
    <lineage>
        <taxon>Eukaryota</taxon>
        <taxon>Viridiplantae</taxon>
        <taxon>Streptophyta</taxon>
        <taxon>Embryophyta</taxon>
        <taxon>Tracheophyta</taxon>
        <taxon>Spermatophyta</taxon>
        <taxon>Magnoliopsida</taxon>
        <taxon>eudicotyledons</taxon>
        <taxon>Gunneridae</taxon>
        <taxon>Pentapetalae</taxon>
        <taxon>rosids</taxon>
        <taxon>fabids</taxon>
        <taxon>Fagales</taxon>
        <taxon>Myricaceae</taxon>
        <taxon>Morella</taxon>
    </lineage>
</organism>
<evidence type="ECO:0000256" key="4">
    <source>
        <dbReference type="PROSITE-ProRule" id="PRU01343"/>
    </source>
</evidence>
<dbReference type="EMBL" id="RXIC02000023">
    <property type="protein sequence ID" value="KAB1212735.1"/>
    <property type="molecule type" value="Genomic_DNA"/>
</dbReference>
<evidence type="ECO:0000259" key="6">
    <source>
        <dbReference type="PROSITE" id="PS51999"/>
    </source>
</evidence>
<dbReference type="PANTHER" id="PTHR33248">
    <property type="entry name" value="ZINC ION-BINDING PROTEIN"/>
    <property type="match status" value="1"/>
</dbReference>
<protein>
    <recommendedName>
        <fullName evidence="6">GRF-type domain-containing protein</fullName>
    </recommendedName>
</protein>
<keyword evidence="10" id="KW-1185">Reference proteome</keyword>
<dbReference type="Pfam" id="PF06839">
    <property type="entry name" value="Zn_ribbon_GRF"/>
    <property type="match status" value="1"/>
</dbReference>
<evidence type="ECO:0000313" key="9">
    <source>
        <dbReference type="EMBL" id="KAB1218899.1"/>
    </source>
</evidence>
<dbReference type="AlphaFoldDB" id="A0A6A1W0X6"/>
<accession>A0A6A1W0X6</accession>
<keyword evidence="3" id="KW-0862">Zinc</keyword>
<comment type="caution">
    <text evidence="9">The sequence shown here is derived from an EMBL/GenBank/DDBJ whole genome shotgun (WGS) entry which is preliminary data.</text>
</comment>